<reference evidence="5 6" key="1">
    <citation type="submission" date="2019-06" db="EMBL/GenBank/DDBJ databases">
        <authorList>
            <person name="Livingstone P."/>
            <person name="Whitworth D."/>
        </authorList>
    </citation>
    <scope>NUCLEOTIDE SEQUENCE [LARGE SCALE GENOMIC DNA]</scope>
    <source>
        <strain evidence="5 6">AM401</strain>
    </source>
</reference>
<evidence type="ECO:0000313" key="5">
    <source>
        <dbReference type="EMBL" id="TQF12526.1"/>
    </source>
</evidence>
<sequence>MRARGRGTKPQTGGSMNILQHAYRKLSLHDYRVRAHYGFLAQGGSLSEESMFMNMGFWKDAPATLDEAARALVRLVAQTARLGPGDRLLDVGCGFGDQDLLWMEEFGPARIDAVNISESQLKVVQGRVLERGLGERINLWAASATELPFEDGTFDKVVCVEAAHHFNTREAFFRQAFRVLKPGGRVVLADILPMAGQKVGAFERQNMHIKGENMYTRDVYARKLAAEGFGAVEVQSIREHVCPPYSSFLLRRVGEGAMAERMNPVVRWAARAYLKRFGTFENLDFVIASAERPAHAAARSAS</sequence>
<dbReference type="SMART" id="SM00828">
    <property type="entry name" value="PKS_MT"/>
    <property type="match status" value="1"/>
</dbReference>
<gene>
    <name evidence="5" type="ORF">FJV41_28545</name>
</gene>
<protein>
    <submittedName>
        <fullName evidence="5">Methyltransferase domain-containing protein</fullName>
    </submittedName>
</protein>
<dbReference type="Gene3D" id="3.40.50.150">
    <property type="entry name" value="Vaccinia Virus protein VP39"/>
    <property type="match status" value="1"/>
</dbReference>
<evidence type="ECO:0000256" key="3">
    <source>
        <dbReference type="ARBA" id="ARBA00022691"/>
    </source>
</evidence>
<dbReference type="InterPro" id="IPR013216">
    <property type="entry name" value="Methyltransf_11"/>
</dbReference>
<feature type="domain" description="Polyketide synthase-like methyltransferase" evidence="4">
    <location>
        <begin position="46"/>
        <end position="298"/>
    </location>
</feature>
<keyword evidence="3" id="KW-0949">S-adenosyl-L-methionine</keyword>
<dbReference type="Pfam" id="PF08241">
    <property type="entry name" value="Methyltransf_11"/>
    <property type="match status" value="1"/>
</dbReference>
<accession>A0A540WU51</accession>
<dbReference type="InterPro" id="IPR050447">
    <property type="entry name" value="Erg6_SMT_methyltransf"/>
</dbReference>
<name>A0A540WU51_9BACT</name>
<dbReference type="PANTHER" id="PTHR44068:SF11">
    <property type="entry name" value="GERANYL DIPHOSPHATE 2-C-METHYLTRANSFERASE"/>
    <property type="match status" value="1"/>
</dbReference>
<proteinExistence type="predicted"/>
<keyword evidence="6" id="KW-1185">Reference proteome</keyword>
<dbReference type="InterPro" id="IPR029063">
    <property type="entry name" value="SAM-dependent_MTases_sf"/>
</dbReference>
<comment type="caution">
    <text evidence="5">The sequence shown here is derived from an EMBL/GenBank/DDBJ whole genome shotgun (WGS) entry which is preliminary data.</text>
</comment>
<dbReference type="EMBL" id="VIFM01000135">
    <property type="protein sequence ID" value="TQF12526.1"/>
    <property type="molecule type" value="Genomic_DNA"/>
</dbReference>
<dbReference type="OrthoDB" id="9789575at2"/>
<keyword evidence="1 5" id="KW-0489">Methyltransferase</keyword>
<dbReference type="GO" id="GO:0032259">
    <property type="term" value="P:methylation"/>
    <property type="evidence" value="ECO:0007669"/>
    <property type="project" value="UniProtKB-KW"/>
</dbReference>
<dbReference type="CDD" id="cd02440">
    <property type="entry name" value="AdoMet_MTases"/>
    <property type="match status" value="1"/>
</dbReference>
<dbReference type="Proteomes" id="UP000315369">
    <property type="component" value="Unassembled WGS sequence"/>
</dbReference>
<dbReference type="GO" id="GO:0008757">
    <property type="term" value="F:S-adenosylmethionine-dependent methyltransferase activity"/>
    <property type="evidence" value="ECO:0007669"/>
    <property type="project" value="InterPro"/>
</dbReference>
<evidence type="ECO:0000259" key="4">
    <source>
        <dbReference type="SMART" id="SM00828"/>
    </source>
</evidence>
<dbReference type="PANTHER" id="PTHR44068">
    <property type="entry name" value="ZGC:194242"/>
    <property type="match status" value="1"/>
</dbReference>
<evidence type="ECO:0000313" key="6">
    <source>
        <dbReference type="Proteomes" id="UP000315369"/>
    </source>
</evidence>
<evidence type="ECO:0000256" key="2">
    <source>
        <dbReference type="ARBA" id="ARBA00022679"/>
    </source>
</evidence>
<keyword evidence="2 5" id="KW-0808">Transferase</keyword>
<organism evidence="5 6">
    <name type="scientific">Myxococcus llanfairpwllgwyngyllgogerychwyrndrobwllllantysiliogogogochensis</name>
    <dbReference type="NCBI Taxonomy" id="2590453"/>
    <lineage>
        <taxon>Bacteria</taxon>
        <taxon>Pseudomonadati</taxon>
        <taxon>Myxococcota</taxon>
        <taxon>Myxococcia</taxon>
        <taxon>Myxococcales</taxon>
        <taxon>Cystobacterineae</taxon>
        <taxon>Myxococcaceae</taxon>
        <taxon>Myxococcus</taxon>
    </lineage>
</organism>
<dbReference type="InterPro" id="IPR020803">
    <property type="entry name" value="MeTfrase_dom"/>
</dbReference>
<evidence type="ECO:0000256" key="1">
    <source>
        <dbReference type="ARBA" id="ARBA00022603"/>
    </source>
</evidence>
<dbReference type="SUPFAM" id="SSF53335">
    <property type="entry name" value="S-adenosyl-L-methionine-dependent methyltransferases"/>
    <property type="match status" value="1"/>
</dbReference>
<dbReference type="AlphaFoldDB" id="A0A540WU51"/>